<dbReference type="GO" id="GO:0006884">
    <property type="term" value="P:cell volume homeostasis"/>
    <property type="evidence" value="ECO:0007669"/>
    <property type="project" value="InterPro"/>
</dbReference>
<keyword evidence="5" id="KW-0963">Cytoplasm</keyword>
<feature type="compositionally biased region" description="Acidic residues" evidence="8">
    <location>
        <begin position="135"/>
        <end position="158"/>
    </location>
</feature>
<accession>A0A8J1UGB4</accession>
<dbReference type="Pfam" id="PF03517">
    <property type="entry name" value="Voldacs"/>
    <property type="match status" value="1"/>
</dbReference>
<dbReference type="Proteomes" id="UP000749559">
    <property type="component" value="Unassembled WGS sequence"/>
</dbReference>
<dbReference type="GO" id="GO:0005886">
    <property type="term" value="C:plasma membrane"/>
    <property type="evidence" value="ECO:0007669"/>
    <property type="project" value="InterPro"/>
</dbReference>
<dbReference type="GO" id="GO:0006821">
    <property type="term" value="P:chloride transport"/>
    <property type="evidence" value="ECO:0007669"/>
    <property type="project" value="InterPro"/>
</dbReference>
<dbReference type="AlphaFoldDB" id="A0A8J1UGB4"/>
<dbReference type="GO" id="GO:0045292">
    <property type="term" value="P:mRNA cis splicing, via spliceosome"/>
    <property type="evidence" value="ECO:0007669"/>
    <property type="project" value="TreeGrafter"/>
</dbReference>
<dbReference type="InterPro" id="IPR003521">
    <property type="entry name" value="ICln"/>
</dbReference>
<keyword evidence="10" id="KW-1185">Reference proteome</keyword>
<evidence type="ECO:0000256" key="7">
    <source>
        <dbReference type="ARBA" id="ARBA00045890"/>
    </source>
</evidence>
<evidence type="ECO:0000256" key="5">
    <source>
        <dbReference type="ARBA" id="ARBA00022490"/>
    </source>
</evidence>
<evidence type="ECO:0000256" key="8">
    <source>
        <dbReference type="SAM" id="MobiDB-lite"/>
    </source>
</evidence>
<reference evidence="9" key="1">
    <citation type="submission" date="2022-03" db="EMBL/GenBank/DDBJ databases">
        <authorList>
            <person name="Martin C."/>
        </authorList>
    </citation>
    <scope>NUCLEOTIDE SEQUENCE</scope>
</reference>
<evidence type="ECO:0000256" key="1">
    <source>
        <dbReference type="ARBA" id="ARBA00004123"/>
    </source>
</evidence>
<dbReference type="InterPro" id="IPR011993">
    <property type="entry name" value="PH-like_dom_sf"/>
</dbReference>
<sequence>MVVLTSFPIPNVGIVHQEENCSSQVDDHNFGNGTLFITENQVSWLSAEGTGFSLDYEQISLHAVSRDTTTFPEECLYLMIDGKLTDDRESGEDAEDDDDDESATTDVRFIPQNKETLDTMYRNMCECQALHPDPEDVSSGDEELGEEEEGMEEPGEDGDVGHEPFTGSLEGFYTAENIGDGDGDIQLSIQGQATLARLENMLANSQANMPVNGTAPTESMETGQFEDAQS</sequence>
<evidence type="ECO:0000313" key="10">
    <source>
        <dbReference type="Proteomes" id="UP000749559"/>
    </source>
</evidence>
<dbReference type="EMBL" id="CAIIXF020000004">
    <property type="protein sequence ID" value="CAH1781601.1"/>
    <property type="molecule type" value="Genomic_DNA"/>
</dbReference>
<feature type="region of interest" description="Disordered" evidence="8">
    <location>
        <begin position="130"/>
        <end position="159"/>
    </location>
</feature>
<dbReference type="Gene3D" id="2.30.29.30">
    <property type="entry name" value="Pleckstrin-homology domain (PH domain)/Phosphotyrosine-binding domain (PTB)"/>
    <property type="match status" value="1"/>
</dbReference>
<dbReference type="PRINTS" id="PR01348">
    <property type="entry name" value="ICLNCHANNEL"/>
</dbReference>
<dbReference type="GO" id="GO:0034715">
    <property type="term" value="C:pICln-Sm protein complex"/>
    <property type="evidence" value="ECO:0007669"/>
    <property type="project" value="InterPro"/>
</dbReference>
<protein>
    <recommendedName>
        <fullName evidence="4">Methylosome subunit pICln</fullName>
    </recommendedName>
</protein>
<dbReference type="InterPro" id="IPR039924">
    <property type="entry name" value="ICln/Lot5/Saf5"/>
</dbReference>
<dbReference type="PANTHER" id="PTHR21399:SF0">
    <property type="entry name" value="METHYLOSOME SUBUNIT PICLN"/>
    <property type="match status" value="1"/>
</dbReference>
<dbReference type="OrthoDB" id="19714at2759"/>
<keyword evidence="6" id="KW-0539">Nucleus</keyword>
<comment type="similarity">
    <text evidence="3">Belongs to the pICln (TC 1.A.47) family.</text>
</comment>
<organism evidence="9 10">
    <name type="scientific">Owenia fusiformis</name>
    <name type="common">Polychaete worm</name>
    <dbReference type="NCBI Taxonomy" id="6347"/>
    <lineage>
        <taxon>Eukaryota</taxon>
        <taxon>Metazoa</taxon>
        <taxon>Spiralia</taxon>
        <taxon>Lophotrochozoa</taxon>
        <taxon>Annelida</taxon>
        <taxon>Polychaeta</taxon>
        <taxon>Sedentaria</taxon>
        <taxon>Canalipalpata</taxon>
        <taxon>Sabellida</taxon>
        <taxon>Oweniida</taxon>
        <taxon>Oweniidae</taxon>
        <taxon>Owenia</taxon>
    </lineage>
</organism>
<comment type="caution">
    <text evidence="9">The sequence shown here is derived from an EMBL/GenBank/DDBJ whole genome shotgun (WGS) entry which is preliminary data.</text>
</comment>
<name>A0A8J1UGB4_OWEFU</name>
<feature type="region of interest" description="Disordered" evidence="8">
    <location>
        <begin position="207"/>
        <end position="230"/>
    </location>
</feature>
<dbReference type="GO" id="GO:0005681">
    <property type="term" value="C:spliceosomal complex"/>
    <property type="evidence" value="ECO:0007669"/>
    <property type="project" value="TreeGrafter"/>
</dbReference>
<evidence type="ECO:0000256" key="4">
    <source>
        <dbReference type="ARBA" id="ARBA00015653"/>
    </source>
</evidence>
<comment type="subcellular location">
    <subcellularLocation>
        <location evidence="2">Cytoplasm</location>
    </subcellularLocation>
    <subcellularLocation>
        <location evidence="1">Nucleus</location>
    </subcellularLocation>
</comment>
<comment type="function">
    <text evidence="7">Involved in both the assembly of spliceosomal snRNPs and the methylation of Sm proteins. Chaperone that regulates the assembly of spliceosomal U1, U2, U4 and U5 small nuclear ribonucleoproteins (snRNPs), the building blocks of the spliceosome, and thereby plays an important role in the splicing of cellular pre-mRNAs. Most spliceosomal snRNPs contain a common set of Sm proteins SNRPB, SNRPD1, SNRPD2, SNRPD3, SNRPE, SNRPF and SNRPG that assemble in a heptameric protein ring on the Sm site of the small nuclear RNA to form the core snRNP (Sm core). In the cytosol, the Sm proteins SNRPD1, SNRPD2, SNRPE, SNRPF and SNRPG are trapped in an inactive 6S pICln-Sm complex by the chaperone CLNS1A that controls the assembly of the core snRNP. Dissociation by the SMN complex of CLNS1A from the trapped Sm proteins and their transfer to an SMN-Sm complex triggers the assembly of core snRNPs and their transport to the nucleus.</text>
</comment>
<evidence type="ECO:0000256" key="2">
    <source>
        <dbReference type="ARBA" id="ARBA00004496"/>
    </source>
</evidence>
<proteinExistence type="inferred from homology"/>
<gene>
    <name evidence="9" type="ORF">OFUS_LOCUS8162</name>
</gene>
<dbReference type="PANTHER" id="PTHR21399">
    <property type="entry name" value="CHLORIDE CONDUCTANCE REGULATORY PROTEIN ICLN"/>
    <property type="match status" value="1"/>
</dbReference>
<evidence type="ECO:0000256" key="3">
    <source>
        <dbReference type="ARBA" id="ARBA00007054"/>
    </source>
</evidence>
<evidence type="ECO:0000313" key="9">
    <source>
        <dbReference type="EMBL" id="CAH1781601.1"/>
    </source>
</evidence>
<dbReference type="GO" id="GO:0000387">
    <property type="term" value="P:spliceosomal snRNP assembly"/>
    <property type="evidence" value="ECO:0007669"/>
    <property type="project" value="InterPro"/>
</dbReference>
<dbReference type="GO" id="GO:0034709">
    <property type="term" value="C:methylosome"/>
    <property type="evidence" value="ECO:0007669"/>
    <property type="project" value="InterPro"/>
</dbReference>
<evidence type="ECO:0000256" key="6">
    <source>
        <dbReference type="ARBA" id="ARBA00023242"/>
    </source>
</evidence>
<dbReference type="GO" id="GO:0005829">
    <property type="term" value="C:cytosol"/>
    <property type="evidence" value="ECO:0007669"/>
    <property type="project" value="InterPro"/>
</dbReference>